<keyword evidence="4" id="KW-1185">Reference proteome</keyword>
<evidence type="ECO:0000313" key="3">
    <source>
        <dbReference type="EMBL" id="NJP99306.1"/>
    </source>
</evidence>
<evidence type="ECO:0000313" key="4">
    <source>
        <dbReference type="Proteomes" id="UP000695264"/>
    </source>
</evidence>
<name>A0ABX1BVA6_9ACTN</name>
<evidence type="ECO:0000256" key="2">
    <source>
        <dbReference type="SAM" id="Phobius"/>
    </source>
</evidence>
<organism evidence="3 4">
    <name type="scientific">Streptomyces zingiberis</name>
    <dbReference type="NCBI Taxonomy" id="2053010"/>
    <lineage>
        <taxon>Bacteria</taxon>
        <taxon>Bacillati</taxon>
        <taxon>Actinomycetota</taxon>
        <taxon>Actinomycetes</taxon>
        <taxon>Kitasatosporales</taxon>
        <taxon>Streptomycetaceae</taxon>
        <taxon>Streptomyces</taxon>
    </lineage>
</organism>
<keyword evidence="2" id="KW-0472">Membrane</keyword>
<dbReference type="RefSeq" id="WP_168099899.1">
    <property type="nucleotide sequence ID" value="NZ_JAATEN010000001.1"/>
</dbReference>
<gene>
    <name evidence="3" type="ORF">HCK00_01745</name>
</gene>
<keyword evidence="2" id="KW-0812">Transmembrane</keyword>
<evidence type="ECO:0000256" key="1">
    <source>
        <dbReference type="SAM" id="MobiDB-lite"/>
    </source>
</evidence>
<comment type="caution">
    <text evidence="3">The sequence shown here is derived from an EMBL/GenBank/DDBJ whole genome shotgun (WGS) entry which is preliminary data.</text>
</comment>
<accession>A0ABX1BVA6</accession>
<feature type="transmembrane region" description="Helical" evidence="2">
    <location>
        <begin position="6"/>
        <end position="30"/>
    </location>
</feature>
<protein>
    <submittedName>
        <fullName evidence="3">Uncharacterized protein</fullName>
    </submittedName>
</protein>
<keyword evidence="2" id="KW-1133">Transmembrane helix</keyword>
<feature type="region of interest" description="Disordered" evidence="1">
    <location>
        <begin position="100"/>
        <end position="129"/>
    </location>
</feature>
<dbReference type="EMBL" id="JAATEN010000001">
    <property type="protein sequence ID" value="NJP99306.1"/>
    <property type="molecule type" value="Genomic_DNA"/>
</dbReference>
<feature type="compositionally biased region" description="Gly residues" evidence="1">
    <location>
        <begin position="103"/>
        <end position="125"/>
    </location>
</feature>
<reference evidence="3 4" key="1">
    <citation type="submission" date="2020-03" db="EMBL/GenBank/DDBJ databases">
        <title>WGS of actinomycetes isolated from Thailand.</title>
        <authorList>
            <person name="Thawai C."/>
        </authorList>
    </citation>
    <scope>NUCLEOTIDE SEQUENCE [LARGE SCALE GENOMIC DNA]</scope>
    <source>
        <strain evidence="3 4">PLAI 1-29</strain>
    </source>
</reference>
<dbReference type="Proteomes" id="UP000695264">
    <property type="component" value="Unassembled WGS sequence"/>
</dbReference>
<proteinExistence type="predicted"/>
<sequence>MEPDSTATVVGAVCTLVGVAIGAIGTFAAARAQLRGALAQADAALAQADTTYRAALDQAHAAQRAVHEQWRRERRRDAYAGFVTALDRFEELVSRPELLDDGAGTGAGPASGDGGPGAAAGGGPDAPGEAARAVKAAHAVVELEGPGRIAGLALTAQRHCLTAGDHARRLAPRAAALRLLGEATDGAPAERADPASPPALALAAHRALTQLREAAFHHDAGRADRAAFDAAHDRAAAALDACGLFTARQKRALLTDPTWDGALRLGAEHASAVDQLAESRAAFVAAARELLDTDAGEAGRGTG</sequence>